<dbReference type="GO" id="GO:0004497">
    <property type="term" value="F:monooxygenase activity"/>
    <property type="evidence" value="ECO:0007669"/>
    <property type="project" value="InterPro"/>
</dbReference>
<sequence length="158" mass="17987">MLRGVVDLDGHEKVMKENTRIIDKCHDSIIEERILEMRDHGLKKEVHEDLLDVLINLTDGDGHPLLSIEEIKAQITYIILATVDNPSNAVEWVLAELINQPEILQKAIKELDRMPSMFLMSPAFIPKGNHVLLSRNPKVWPDEPLAQVQGKKMGPKWS</sequence>
<name>A0AAD5ISK3_ACENE</name>
<evidence type="ECO:0000313" key="2">
    <source>
        <dbReference type="Proteomes" id="UP001064489"/>
    </source>
</evidence>
<comment type="caution">
    <text evidence="1">The sequence shown here is derived from an EMBL/GenBank/DDBJ whole genome shotgun (WGS) entry which is preliminary data.</text>
</comment>
<dbReference type="Proteomes" id="UP001064489">
    <property type="component" value="Chromosome 8"/>
</dbReference>
<accession>A0AAD5ISK3</accession>
<dbReference type="Pfam" id="PF00067">
    <property type="entry name" value="p450"/>
    <property type="match status" value="1"/>
</dbReference>
<reference evidence="1" key="2">
    <citation type="submission" date="2023-02" db="EMBL/GenBank/DDBJ databases">
        <authorList>
            <person name="Swenson N.G."/>
            <person name="Wegrzyn J.L."/>
            <person name="Mcevoy S.L."/>
        </authorList>
    </citation>
    <scope>NUCLEOTIDE SEQUENCE</scope>
    <source>
        <strain evidence="1">91603</strain>
        <tissue evidence="1">Leaf</tissue>
    </source>
</reference>
<dbReference type="SUPFAM" id="SSF48264">
    <property type="entry name" value="Cytochrome P450"/>
    <property type="match status" value="1"/>
</dbReference>
<proteinExistence type="predicted"/>
<protein>
    <recommendedName>
        <fullName evidence="3">Cytochrome P450</fullName>
    </recommendedName>
</protein>
<dbReference type="InterPro" id="IPR036396">
    <property type="entry name" value="Cyt_P450_sf"/>
</dbReference>
<gene>
    <name evidence="1" type="ORF">LWI28_025141</name>
</gene>
<organism evidence="1 2">
    <name type="scientific">Acer negundo</name>
    <name type="common">Box elder</name>
    <dbReference type="NCBI Taxonomy" id="4023"/>
    <lineage>
        <taxon>Eukaryota</taxon>
        <taxon>Viridiplantae</taxon>
        <taxon>Streptophyta</taxon>
        <taxon>Embryophyta</taxon>
        <taxon>Tracheophyta</taxon>
        <taxon>Spermatophyta</taxon>
        <taxon>Magnoliopsida</taxon>
        <taxon>eudicotyledons</taxon>
        <taxon>Gunneridae</taxon>
        <taxon>Pentapetalae</taxon>
        <taxon>rosids</taxon>
        <taxon>malvids</taxon>
        <taxon>Sapindales</taxon>
        <taxon>Sapindaceae</taxon>
        <taxon>Hippocastanoideae</taxon>
        <taxon>Acereae</taxon>
        <taxon>Acer</taxon>
    </lineage>
</organism>
<dbReference type="InterPro" id="IPR001128">
    <property type="entry name" value="Cyt_P450"/>
</dbReference>
<dbReference type="Gene3D" id="1.10.630.10">
    <property type="entry name" value="Cytochrome P450"/>
    <property type="match status" value="1"/>
</dbReference>
<dbReference type="EMBL" id="JAJSOW010000103">
    <property type="protein sequence ID" value="KAI9174945.1"/>
    <property type="molecule type" value="Genomic_DNA"/>
</dbReference>
<dbReference type="AlphaFoldDB" id="A0AAD5ISK3"/>
<dbReference type="GO" id="GO:0020037">
    <property type="term" value="F:heme binding"/>
    <property type="evidence" value="ECO:0007669"/>
    <property type="project" value="InterPro"/>
</dbReference>
<dbReference type="GO" id="GO:0016705">
    <property type="term" value="F:oxidoreductase activity, acting on paired donors, with incorporation or reduction of molecular oxygen"/>
    <property type="evidence" value="ECO:0007669"/>
    <property type="project" value="InterPro"/>
</dbReference>
<evidence type="ECO:0008006" key="3">
    <source>
        <dbReference type="Google" id="ProtNLM"/>
    </source>
</evidence>
<dbReference type="GO" id="GO:0005506">
    <property type="term" value="F:iron ion binding"/>
    <property type="evidence" value="ECO:0007669"/>
    <property type="project" value="InterPro"/>
</dbReference>
<reference evidence="1" key="1">
    <citation type="journal article" date="2022" name="Plant J.">
        <title>Strategies of tolerance reflected in two North American maple genomes.</title>
        <authorList>
            <person name="McEvoy S.L."/>
            <person name="Sezen U.U."/>
            <person name="Trouern-Trend A."/>
            <person name="McMahon S.M."/>
            <person name="Schaberg P.G."/>
            <person name="Yang J."/>
            <person name="Wegrzyn J.L."/>
            <person name="Swenson N.G."/>
        </authorList>
    </citation>
    <scope>NUCLEOTIDE SEQUENCE</scope>
    <source>
        <strain evidence="1">91603</strain>
    </source>
</reference>
<evidence type="ECO:0000313" key="1">
    <source>
        <dbReference type="EMBL" id="KAI9174945.1"/>
    </source>
</evidence>
<keyword evidence="2" id="KW-1185">Reference proteome</keyword>
<dbReference type="PANTHER" id="PTHR24281">
    <property type="entry name" value="STEROID 21-HYDROXYLASE-RELATED"/>
    <property type="match status" value="1"/>
</dbReference>